<evidence type="ECO:0000256" key="2">
    <source>
        <dbReference type="SAM" id="Phobius"/>
    </source>
</evidence>
<feature type="compositionally biased region" description="Polar residues" evidence="1">
    <location>
        <begin position="133"/>
        <end position="149"/>
    </location>
</feature>
<dbReference type="AlphaFoldDB" id="A0A2N9IAE0"/>
<accession>A0A2N9IAE0</accession>
<organism evidence="4">
    <name type="scientific">Fagus sylvatica</name>
    <name type="common">Beechnut</name>
    <dbReference type="NCBI Taxonomy" id="28930"/>
    <lineage>
        <taxon>Eukaryota</taxon>
        <taxon>Viridiplantae</taxon>
        <taxon>Streptophyta</taxon>
        <taxon>Embryophyta</taxon>
        <taxon>Tracheophyta</taxon>
        <taxon>Spermatophyta</taxon>
        <taxon>Magnoliopsida</taxon>
        <taxon>eudicotyledons</taxon>
        <taxon>Gunneridae</taxon>
        <taxon>Pentapetalae</taxon>
        <taxon>rosids</taxon>
        <taxon>fabids</taxon>
        <taxon>Fagales</taxon>
        <taxon>Fagaceae</taxon>
        <taxon>Fagus</taxon>
    </lineage>
</organism>
<dbReference type="EMBL" id="OIVN01005201">
    <property type="protein sequence ID" value="SPD21358.1"/>
    <property type="molecule type" value="Genomic_DNA"/>
</dbReference>
<feature type="domain" description="1,3-beta-glucan synthase component FKS1-like" evidence="3">
    <location>
        <begin position="39"/>
        <end position="116"/>
    </location>
</feature>
<feature type="transmembrane region" description="Helical" evidence="2">
    <location>
        <begin position="213"/>
        <end position="235"/>
    </location>
</feature>
<keyword evidence="2" id="KW-1133">Transmembrane helix</keyword>
<keyword evidence="2" id="KW-0472">Membrane</keyword>
<dbReference type="Pfam" id="PF14288">
    <property type="entry name" value="FKS1_dom1"/>
    <property type="match status" value="1"/>
</dbReference>
<dbReference type="InterPro" id="IPR026899">
    <property type="entry name" value="FKS1-like_dom1"/>
</dbReference>
<feature type="region of interest" description="Disordered" evidence="1">
    <location>
        <begin position="127"/>
        <end position="153"/>
    </location>
</feature>
<sequence length="365" mass="41537">MTASKGILESVIPTLPIEPKGTFVPWPTDIRHTLKKDSILHKYDNLHPVTGASYLAAAVDEESFLKEVITPIYKVLLKEVKRNKGGKASHSGWRNYDDLNEYFWSDKCVKIGWPMDLNADFFGNSDGPKSHSDVTQPANERANHASNQVAAGKRKPKTNFVEVRTFFHLYRSFNRMWTFFILAFQAMLIVAWSPSGSLAAFFDADVFRSVLSIFITSAFLNLLQATLDIILSLNAWKSLKFSQILRYLLKFAVAAGWAVVLPIGYSSSVLDPKGLVKFFRSWAGDWRNQSFYSYAVALYLIPNILSTILFFLPPLRRNMERSNWRIITLAMWWAQASCLTLLLLTCVPKLFIGRGMHEDMFSLLK</sequence>
<feature type="transmembrane region" description="Helical" evidence="2">
    <location>
        <begin position="247"/>
        <end position="265"/>
    </location>
</feature>
<dbReference type="PANTHER" id="PTHR12741:SF16">
    <property type="entry name" value="CALLOSE SYNTHASE 7"/>
    <property type="match status" value="1"/>
</dbReference>
<evidence type="ECO:0000313" key="4">
    <source>
        <dbReference type="EMBL" id="SPD21358.1"/>
    </source>
</evidence>
<gene>
    <name evidence="4" type="ORF">FSB_LOCUS49240</name>
</gene>
<feature type="transmembrane region" description="Helical" evidence="2">
    <location>
        <begin position="324"/>
        <end position="352"/>
    </location>
</feature>
<dbReference type="GO" id="GO:0005886">
    <property type="term" value="C:plasma membrane"/>
    <property type="evidence" value="ECO:0007669"/>
    <property type="project" value="TreeGrafter"/>
</dbReference>
<evidence type="ECO:0000256" key="1">
    <source>
        <dbReference type="SAM" id="MobiDB-lite"/>
    </source>
</evidence>
<protein>
    <recommendedName>
        <fullName evidence="3">1,3-beta-glucan synthase component FKS1-like domain-containing protein</fullName>
    </recommendedName>
</protein>
<name>A0A2N9IAE0_FAGSY</name>
<feature type="transmembrane region" description="Helical" evidence="2">
    <location>
        <begin position="291"/>
        <end position="312"/>
    </location>
</feature>
<proteinExistence type="predicted"/>
<reference evidence="4" key="1">
    <citation type="submission" date="2018-02" db="EMBL/GenBank/DDBJ databases">
        <authorList>
            <person name="Cohen D.B."/>
            <person name="Kent A.D."/>
        </authorList>
    </citation>
    <scope>NUCLEOTIDE SEQUENCE</scope>
</reference>
<dbReference type="PANTHER" id="PTHR12741">
    <property type="entry name" value="LYST-INTERACTING PROTEIN LIP5 DOPAMINE RESPONSIVE PROTEIN DRG-1"/>
    <property type="match status" value="1"/>
</dbReference>
<dbReference type="SMART" id="SM01205">
    <property type="entry name" value="FKS1_dom1"/>
    <property type="match status" value="1"/>
</dbReference>
<evidence type="ECO:0000259" key="3">
    <source>
        <dbReference type="SMART" id="SM01205"/>
    </source>
</evidence>
<feature type="transmembrane region" description="Helical" evidence="2">
    <location>
        <begin position="176"/>
        <end position="193"/>
    </location>
</feature>
<keyword evidence="2" id="KW-0812">Transmembrane</keyword>
<dbReference type="GO" id="GO:0003843">
    <property type="term" value="F:1,3-beta-D-glucan synthase activity"/>
    <property type="evidence" value="ECO:0007669"/>
    <property type="project" value="TreeGrafter"/>
</dbReference>